<feature type="transmembrane region" description="Helical" evidence="1">
    <location>
        <begin position="151"/>
        <end position="173"/>
    </location>
</feature>
<name>A0A149QZH7_9PROT</name>
<evidence type="ECO:0000313" key="3">
    <source>
        <dbReference type="Proteomes" id="UP000075573"/>
    </source>
</evidence>
<feature type="transmembrane region" description="Helical" evidence="1">
    <location>
        <begin position="111"/>
        <end position="139"/>
    </location>
</feature>
<keyword evidence="1" id="KW-0812">Transmembrane</keyword>
<feature type="transmembrane region" description="Helical" evidence="1">
    <location>
        <begin position="223"/>
        <end position="254"/>
    </location>
</feature>
<keyword evidence="1" id="KW-0472">Membrane</keyword>
<dbReference type="EMBL" id="LHZB01000085">
    <property type="protein sequence ID" value="KXV02726.1"/>
    <property type="molecule type" value="Genomic_DNA"/>
</dbReference>
<reference evidence="2 3" key="1">
    <citation type="submission" date="2015-06" db="EMBL/GenBank/DDBJ databases">
        <title>Improved classification and identification of acetic acid bacteria using matrix-assisted laser desorption/ionization time-of-flight mass spectrometry; Gluconobacter nephelii and Gluconobacter uchimurae are later heterotypic synonyms of Gluconobacter japonicus and Gluconobacter oxydans, respectively.</title>
        <authorList>
            <person name="Li L."/>
            <person name="Cleenwerck I."/>
            <person name="De Vuyst L."/>
            <person name="Vandamme P."/>
        </authorList>
    </citation>
    <scope>NUCLEOTIDE SEQUENCE [LARGE SCALE GENOMIC DNA]</scope>
    <source>
        <strain evidence="2 3">LMG 1764</strain>
    </source>
</reference>
<feature type="transmembrane region" description="Helical" evidence="1">
    <location>
        <begin position="6"/>
        <end position="27"/>
    </location>
</feature>
<keyword evidence="1" id="KW-1133">Transmembrane helix</keyword>
<feature type="transmembrane region" description="Helical" evidence="1">
    <location>
        <begin position="72"/>
        <end position="90"/>
    </location>
</feature>
<evidence type="ECO:0000256" key="1">
    <source>
        <dbReference type="SAM" id="Phobius"/>
    </source>
</evidence>
<comment type="caution">
    <text evidence="2">The sequence shown here is derived from an EMBL/GenBank/DDBJ whole genome shotgun (WGS) entry which is preliminary data.</text>
</comment>
<feature type="transmembrane region" description="Helical" evidence="1">
    <location>
        <begin position="48"/>
        <end position="66"/>
    </location>
</feature>
<sequence>MTSYIPGFAFIAGLLSSIMCLMTAWSVSSLVKPGGIAEFRQKIAGDGMVIHIILPVLGMALLVFGAMHGRSYAALGFLPLTAVVSGWALVCSVSRTLSAVRVRARRPLTMFLGLAGSFLAGMLYSVTCWSMVVVIMKMAGISPHFALSHYLGLKTACVSYLALLLYTVAVTVMSREILRLPEPDINSGEREQSGLSRVLGEVASALPFGFPDPVFCPTVTDEIGLVLFGIIVVPLTIVFGTAMFSGLLGLFIYLT</sequence>
<accession>A0A149QZH7</accession>
<dbReference type="Proteomes" id="UP000075573">
    <property type="component" value="Unassembled WGS sequence"/>
</dbReference>
<proteinExistence type="predicted"/>
<protein>
    <submittedName>
        <fullName evidence="2">Uncharacterized protein</fullName>
    </submittedName>
</protein>
<dbReference type="PATRIC" id="fig|442.7.peg.2630"/>
<dbReference type="AlphaFoldDB" id="A0A149QZH7"/>
<evidence type="ECO:0000313" key="2">
    <source>
        <dbReference type="EMBL" id="KXV02726.1"/>
    </source>
</evidence>
<organism evidence="2 3">
    <name type="scientific">Gluconobacter potus</name>
    <dbReference type="NCBI Taxonomy" id="2724927"/>
    <lineage>
        <taxon>Bacteria</taxon>
        <taxon>Pseudomonadati</taxon>
        <taxon>Pseudomonadota</taxon>
        <taxon>Alphaproteobacteria</taxon>
        <taxon>Acetobacterales</taxon>
        <taxon>Acetobacteraceae</taxon>
        <taxon>Gluconobacter</taxon>
    </lineage>
</organism>
<dbReference type="RefSeq" id="WP_062493848.1">
    <property type="nucleotide sequence ID" value="NZ_LHZB01000085.1"/>
</dbReference>
<gene>
    <name evidence="2" type="ORF">AD929_01910</name>
</gene>